<reference evidence="1 2" key="1">
    <citation type="submission" date="2020-08" db="EMBL/GenBank/DDBJ databases">
        <title>The Agave Microbiome: Exploring the role of microbial communities in plant adaptations to desert environments.</title>
        <authorList>
            <person name="Partida-Martinez L.P."/>
        </authorList>
    </citation>
    <scope>NUCLEOTIDE SEQUENCE [LARGE SCALE GENOMIC DNA]</scope>
    <source>
        <strain evidence="1 2">AT3.2</strain>
    </source>
</reference>
<name>A0A7W9U7E2_9BURK</name>
<dbReference type="Proteomes" id="UP000540787">
    <property type="component" value="Unassembled WGS sequence"/>
</dbReference>
<accession>A0A7W9U7E2</accession>
<dbReference type="EMBL" id="JACHBX010000001">
    <property type="protein sequence ID" value="MBB6132014.1"/>
    <property type="molecule type" value="Genomic_DNA"/>
</dbReference>
<evidence type="ECO:0000313" key="2">
    <source>
        <dbReference type="Proteomes" id="UP000540787"/>
    </source>
</evidence>
<evidence type="ECO:0000313" key="1">
    <source>
        <dbReference type="EMBL" id="MBB6132014.1"/>
    </source>
</evidence>
<sequence>MKLITFEISDRSLAITTVKKAEEQWDCVISASSHAGDGAMSAIVQQQIKFDGAYCADLVLEKAVDFSGAFLQLMM</sequence>
<gene>
    <name evidence="1" type="ORF">HD842_000125</name>
</gene>
<comment type="caution">
    <text evidence="1">The sequence shown here is derived from an EMBL/GenBank/DDBJ whole genome shotgun (WGS) entry which is preliminary data.</text>
</comment>
<proteinExistence type="predicted"/>
<keyword evidence="2" id="KW-1185">Reference proteome</keyword>
<protein>
    <submittedName>
        <fullName evidence="1">Uncharacterized protein</fullName>
    </submittedName>
</protein>
<dbReference type="RefSeq" id="WP_183549592.1">
    <property type="nucleotide sequence ID" value="NZ_JACHBX010000001.1"/>
</dbReference>
<dbReference type="AlphaFoldDB" id="A0A7W9U7E2"/>
<organism evidence="1 2">
    <name type="scientific">Massilia aurea</name>
    <dbReference type="NCBI Taxonomy" id="373040"/>
    <lineage>
        <taxon>Bacteria</taxon>
        <taxon>Pseudomonadati</taxon>
        <taxon>Pseudomonadota</taxon>
        <taxon>Betaproteobacteria</taxon>
        <taxon>Burkholderiales</taxon>
        <taxon>Oxalobacteraceae</taxon>
        <taxon>Telluria group</taxon>
        <taxon>Massilia</taxon>
    </lineage>
</organism>